<proteinExistence type="inferred from homology"/>
<comment type="similarity">
    <text evidence="1 6">Belongs to the glycosyl hydrolase 43 family.</text>
</comment>
<dbReference type="OrthoDB" id="2139957at2759"/>
<dbReference type="AlphaFoldDB" id="Q0CEV0"/>
<dbReference type="OMA" id="NWELVSH"/>
<dbReference type="InterPro" id="IPR006710">
    <property type="entry name" value="Glyco_hydro_43"/>
</dbReference>
<reference evidence="9" key="1">
    <citation type="submission" date="2005-09" db="EMBL/GenBank/DDBJ databases">
        <title>Annotation of the Aspergillus terreus NIH2624 genome.</title>
        <authorList>
            <person name="Birren B.W."/>
            <person name="Lander E.S."/>
            <person name="Galagan J.E."/>
            <person name="Nusbaum C."/>
            <person name="Devon K."/>
            <person name="Henn M."/>
            <person name="Ma L.-J."/>
            <person name="Jaffe D.B."/>
            <person name="Butler J."/>
            <person name="Alvarez P."/>
            <person name="Gnerre S."/>
            <person name="Grabherr M."/>
            <person name="Kleber M."/>
            <person name="Mauceli E.W."/>
            <person name="Brockman W."/>
            <person name="Rounsley S."/>
            <person name="Young S.K."/>
            <person name="LaButti K."/>
            <person name="Pushparaj V."/>
            <person name="DeCaprio D."/>
            <person name="Crawford M."/>
            <person name="Koehrsen M."/>
            <person name="Engels R."/>
            <person name="Montgomery P."/>
            <person name="Pearson M."/>
            <person name="Howarth C."/>
            <person name="Larson L."/>
            <person name="Luoma S."/>
            <person name="White J."/>
            <person name="Alvarado L."/>
            <person name="Kodira C.D."/>
            <person name="Zeng Q."/>
            <person name="Oleary S."/>
            <person name="Yandava C."/>
            <person name="Denning D.W."/>
            <person name="Nierman W.C."/>
            <person name="Milne T."/>
            <person name="Madden K."/>
        </authorList>
    </citation>
    <scope>NUCLEOTIDE SEQUENCE [LARGE SCALE GENOMIC DNA]</scope>
    <source>
        <strain evidence="9">NIH 2624 / FGSC A1156</strain>
    </source>
</reference>
<evidence type="ECO:0000256" key="6">
    <source>
        <dbReference type="RuleBase" id="RU361187"/>
    </source>
</evidence>
<dbReference type="GO" id="GO:0004553">
    <property type="term" value="F:hydrolase activity, hydrolyzing O-glycosyl compounds"/>
    <property type="evidence" value="ECO:0007669"/>
    <property type="project" value="InterPro"/>
</dbReference>
<dbReference type="SUPFAM" id="SSF49899">
    <property type="entry name" value="Concanavalin A-like lectins/glucanases"/>
    <property type="match status" value="1"/>
</dbReference>
<evidence type="ECO:0000313" key="9">
    <source>
        <dbReference type="Proteomes" id="UP000007963"/>
    </source>
</evidence>
<dbReference type="Pfam" id="PF17851">
    <property type="entry name" value="GH43_C2"/>
    <property type="match status" value="1"/>
</dbReference>
<dbReference type="PANTHER" id="PTHR42812">
    <property type="entry name" value="BETA-XYLOSIDASE"/>
    <property type="match status" value="1"/>
</dbReference>
<evidence type="ECO:0000256" key="2">
    <source>
        <dbReference type="ARBA" id="ARBA00022729"/>
    </source>
</evidence>
<dbReference type="InterPro" id="IPR041542">
    <property type="entry name" value="GH43_C2"/>
</dbReference>
<evidence type="ECO:0000256" key="3">
    <source>
        <dbReference type="ARBA" id="ARBA00022801"/>
    </source>
</evidence>
<dbReference type="Gene3D" id="2.115.10.20">
    <property type="entry name" value="Glycosyl hydrolase domain, family 43"/>
    <property type="match status" value="1"/>
</dbReference>
<keyword evidence="3 6" id="KW-0378">Hydrolase</keyword>
<feature type="site" description="Important for catalytic activity, responsible for pKa modulation of the active site Glu and correct orientation of both the proton donor and substrate" evidence="5">
    <location>
        <position position="42"/>
    </location>
</feature>
<dbReference type="VEuPathDB" id="FungiDB:ATEG_07784"/>
<dbReference type="PANTHER" id="PTHR42812:SF16">
    <property type="entry name" value="HYDROLASE, PUTATIVE (AFU_ORTHOLOGUE AFUA_7G06110)-RELATED"/>
    <property type="match status" value="1"/>
</dbReference>
<evidence type="ECO:0000256" key="5">
    <source>
        <dbReference type="PIRSR" id="PIRSR606710-2"/>
    </source>
</evidence>
<dbReference type="STRING" id="341663.Q0CEV0"/>
<dbReference type="SUPFAM" id="SSF75005">
    <property type="entry name" value="Arabinanase/levansucrase/invertase"/>
    <property type="match status" value="1"/>
</dbReference>
<dbReference type="GO" id="GO:0005975">
    <property type="term" value="P:carbohydrate metabolic process"/>
    <property type="evidence" value="ECO:0007669"/>
    <property type="project" value="InterPro"/>
</dbReference>
<dbReference type="GeneID" id="4322946"/>
<evidence type="ECO:0000256" key="4">
    <source>
        <dbReference type="ARBA" id="ARBA00023295"/>
    </source>
</evidence>
<organism evidence="8 9">
    <name type="scientific">Aspergillus terreus (strain NIH 2624 / FGSC A1156)</name>
    <dbReference type="NCBI Taxonomy" id="341663"/>
    <lineage>
        <taxon>Eukaryota</taxon>
        <taxon>Fungi</taxon>
        <taxon>Dikarya</taxon>
        <taxon>Ascomycota</taxon>
        <taxon>Pezizomycotina</taxon>
        <taxon>Eurotiomycetes</taxon>
        <taxon>Eurotiomycetidae</taxon>
        <taxon>Eurotiales</taxon>
        <taxon>Aspergillaceae</taxon>
        <taxon>Aspergillus</taxon>
        <taxon>Aspergillus subgen. Circumdati</taxon>
    </lineage>
</organism>
<dbReference type="InterPro" id="IPR051795">
    <property type="entry name" value="Glycosyl_Hydrlase_43"/>
</dbReference>
<protein>
    <recommendedName>
        <fullName evidence="7">Beta-xylosidase C-terminal Concanavalin A-like domain-containing protein</fullName>
    </recommendedName>
</protein>
<evidence type="ECO:0000313" key="8">
    <source>
        <dbReference type="EMBL" id="EAU32046.1"/>
    </source>
</evidence>
<dbReference type="Pfam" id="PF04616">
    <property type="entry name" value="Glyco_hydro_43"/>
    <property type="match status" value="1"/>
</dbReference>
<name>Q0CEV0_ASPTN</name>
<dbReference type="HOGENOM" id="CLU_016508_2_0_1"/>
<keyword evidence="4 6" id="KW-0326">Glycosidase</keyword>
<keyword evidence="2" id="KW-0732">Signal</keyword>
<dbReference type="RefSeq" id="XP_001216405.1">
    <property type="nucleotide sequence ID" value="XM_001216405.1"/>
</dbReference>
<dbReference type="Proteomes" id="UP000007963">
    <property type="component" value="Unassembled WGS sequence"/>
</dbReference>
<feature type="domain" description="Beta-xylosidase C-terminal Concanavalin A-like" evidence="7">
    <location>
        <begin position="237"/>
        <end position="425"/>
    </location>
</feature>
<evidence type="ECO:0000259" key="7">
    <source>
        <dbReference type="Pfam" id="PF17851"/>
    </source>
</evidence>
<dbReference type="InterPro" id="IPR023296">
    <property type="entry name" value="Glyco_hydro_beta-prop_sf"/>
</dbReference>
<evidence type="ECO:0000256" key="1">
    <source>
        <dbReference type="ARBA" id="ARBA00009865"/>
    </source>
</evidence>
<gene>
    <name evidence="8" type="ORF">ATEG_07784</name>
</gene>
<sequence>MASMAMWGSDPDYRTWPRVFWRSSPDLKSWSDVVWGEPYGIDPHLFRDPASGKDYLTMMGLQNGYNQLWGISQCEVNLKTGWCVGPFRNIWNGTLPLTAKGRPEGPKLFFKDEYYYLLIAEGGTGASHRATIARSKSPEGPWESSPTNPLIFNGANLNLTIGSTGHATFADTPDGRWFATLLARRNIGDWSLGRETFFVPVTWKDGWPTMNGGEVLMPSQSFDYAPDQKWPPKPFEDHFTGPQLGKSWYQLRSPYTQNYRVGKTRTGGTGVIFMPNVFTLSDRDSPAAILRKQTSLNMTFSATLLPTDRRLGKHQSIGAAVYSSGEAHVDFGLRGCANSTGMCLFIDQTVDSPGPGTPPVTTEQPLELASIPRNFTLHIRAKFDTYRLGYSTKTGNDITWCLDFSSSLVPTNFDGMMFALFASGNMLPWPYDAPEVGFSHVKEVYYEEHWEDYRTR</sequence>
<dbReference type="InterPro" id="IPR013320">
    <property type="entry name" value="ConA-like_dom_sf"/>
</dbReference>
<dbReference type="EMBL" id="CH476604">
    <property type="protein sequence ID" value="EAU32046.1"/>
    <property type="molecule type" value="Genomic_DNA"/>
</dbReference>
<accession>Q0CEV0</accession>
<dbReference type="Gene3D" id="2.60.120.200">
    <property type="match status" value="1"/>
</dbReference>
<dbReference type="eggNOG" id="ENOG502QZZ0">
    <property type="taxonomic scope" value="Eukaryota"/>
</dbReference>